<feature type="chain" id="PRO_5001989561" description="Extracellular membrane protein CFEM domain-containing protein" evidence="1">
    <location>
        <begin position="20"/>
        <end position="111"/>
    </location>
</feature>
<name>A0A0A1SLA4_9HYPO</name>
<protein>
    <recommendedName>
        <fullName evidence="4">Extracellular membrane protein CFEM domain-containing protein</fullName>
    </recommendedName>
</protein>
<evidence type="ECO:0000256" key="1">
    <source>
        <dbReference type="SAM" id="SignalP"/>
    </source>
</evidence>
<dbReference type="EMBL" id="CDHN01000001">
    <property type="protein sequence ID" value="CEJ81063.1"/>
    <property type="molecule type" value="Genomic_DNA"/>
</dbReference>
<evidence type="ECO:0008006" key="4">
    <source>
        <dbReference type="Google" id="ProtNLM"/>
    </source>
</evidence>
<dbReference type="HOGENOM" id="CLU_2160172_0_0_1"/>
<organism evidence="2 3">
    <name type="scientific">[Torrubiella] hemipterigena</name>
    <dbReference type="NCBI Taxonomy" id="1531966"/>
    <lineage>
        <taxon>Eukaryota</taxon>
        <taxon>Fungi</taxon>
        <taxon>Dikarya</taxon>
        <taxon>Ascomycota</taxon>
        <taxon>Pezizomycotina</taxon>
        <taxon>Sordariomycetes</taxon>
        <taxon>Hypocreomycetidae</taxon>
        <taxon>Hypocreales</taxon>
        <taxon>Clavicipitaceae</taxon>
        <taxon>Clavicipitaceae incertae sedis</taxon>
        <taxon>'Torrubiella' clade</taxon>
    </lineage>
</organism>
<dbReference type="Proteomes" id="UP000039046">
    <property type="component" value="Unassembled WGS sequence"/>
</dbReference>
<reference evidence="2 3" key="1">
    <citation type="journal article" date="2015" name="Genome Announc.">
        <title>Draft Genome Sequence and Gene Annotation of the Entomopathogenic Fungus Verticillium hemipterigenum.</title>
        <authorList>
            <person name="Horn F."/>
            <person name="Habel A."/>
            <person name="Scharf D.H."/>
            <person name="Dworschak J."/>
            <person name="Brakhage A.A."/>
            <person name="Guthke R."/>
            <person name="Hertweck C."/>
            <person name="Linde J."/>
        </authorList>
    </citation>
    <scope>NUCLEOTIDE SEQUENCE [LARGE SCALE GENOMIC DNA]</scope>
</reference>
<evidence type="ECO:0000313" key="3">
    <source>
        <dbReference type="Proteomes" id="UP000039046"/>
    </source>
</evidence>
<dbReference type="AlphaFoldDB" id="A0A0A1SLA4"/>
<accession>A0A0A1SLA4</accession>
<gene>
    <name evidence="2" type="ORF">VHEMI01213</name>
</gene>
<keyword evidence="3" id="KW-1185">Reference proteome</keyword>
<keyword evidence="1" id="KW-0732">Signal</keyword>
<feature type="signal peptide" evidence="1">
    <location>
        <begin position="1"/>
        <end position="19"/>
    </location>
</feature>
<proteinExistence type="predicted"/>
<sequence length="111" mass="12054">MVQLTWLMLAGAASVTVFADRSDSSMASKLAVPREAAALCPKACMPSLYKVAKGFKCKYSCDKGCNDSGLNNEFSLIKELKNMGEDCVHPRSSAIRCERLATDAKQCPFPK</sequence>
<evidence type="ECO:0000313" key="2">
    <source>
        <dbReference type="EMBL" id="CEJ81063.1"/>
    </source>
</evidence>